<dbReference type="InterPro" id="IPR012337">
    <property type="entry name" value="RNaseH-like_sf"/>
</dbReference>
<name>A0A2Z7APH4_9LAMI</name>
<reference evidence="2 3" key="1">
    <citation type="journal article" date="2015" name="Proc. Natl. Acad. Sci. U.S.A.">
        <title>The resurrection genome of Boea hygrometrica: A blueprint for survival of dehydration.</title>
        <authorList>
            <person name="Xiao L."/>
            <person name="Yang G."/>
            <person name="Zhang L."/>
            <person name="Yang X."/>
            <person name="Zhao S."/>
            <person name="Ji Z."/>
            <person name="Zhou Q."/>
            <person name="Hu M."/>
            <person name="Wang Y."/>
            <person name="Chen M."/>
            <person name="Xu Y."/>
            <person name="Jin H."/>
            <person name="Xiao X."/>
            <person name="Hu G."/>
            <person name="Bao F."/>
            <person name="Hu Y."/>
            <person name="Wan P."/>
            <person name="Li L."/>
            <person name="Deng X."/>
            <person name="Kuang T."/>
            <person name="Xiang C."/>
            <person name="Zhu J.K."/>
            <person name="Oliver M.J."/>
            <person name="He Y."/>
        </authorList>
    </citation>
    <scope>NUCLEOTIDE SEQUENCE [LARGE SCALE GENOMIC DNA]</scope>
    <source>
        <strain evidence="3">cv. XS01</strain>
    </source>
</reference>
<dbReference type="GO" id="GO:0003676">
    <property type="term" value="F:nucleic acid binding"/>
    <property type="evidence" value="ECO:0007669"/>
    <property type="project" value="InterPro"/>
</dbReference>
<organism evidence="2 3">
    <name type="scientific">Dorcoceras hygrometricum</name>
    <dbReference type="NCBI Taxonomy" id="472368"/>
    <lineage>
        <taxon>Eukaryota</taxon>
        <taxon>Viridiplantae</taxon>
        <taxon>Streptophyta</taxon>
        <taxon>Embryophyta</taxon>
        <taxon>Tracheophyta</taxon>
        <taxon>Spermatophyta</taxon>
        <taxon>Magnoliopsida</taxon>
        <taxon>eudicotyledons</taxon>
        <taxon>Gunneridae</taxon>
        <taxon>Pentapetalae</taxon>
        <taxon>asterids</taxon>
        <taxon>lamiids</taxon>
        <taxon>Lamiales</taxon>
        <taxon>Gesneriaceae</taxon>
        <taxon>Didymocarpoideae</taxon>
        <taxon>Trichosporeae</taxon>
        <taxon>Loxocarpinae</taxon>
        <taxon>Dorcoceras</taxon>
    </lineage>
</organism>
<evidence type="ECO:0000313" key="3">
    <source>
        <dbReference type="Proteomes" id="UP000250235"/>
    </source>
</evidence>
<dbReference type="OrthoDB" id="913584at2759"/>
<dbReference type="AlphaFoldDB" id="A0A2Z7APH4"/>
<gene>
    <name evidence="2" type="ORF">F511_27605</name>
</gene>
<protein>
    <recommendedName>
        <fullName evidence="1">Integrase catalytic domain-containing protein</fullName>
    </recommendedName>
</protein>
<dbReference type="PANTHER" id="PTHR42648">
    <property type="entry name" value="TRANSPOSASE, PUTATIVE-RELATED"/>
    <property type="match status" value="1"/>
</dbReference>
<sequence length="142" mass="15927">MIQTQFHTNVRTLRTDNGKEYFNSILGDCLTHHGIIHQSSCVDTPQQNGVSEQKKSSFVEVARALMFTMNVPQYLWEDAVLTAAYLINRLPSRPLNFKTPISLLLESFPHMSASTKLPLKTLGCTAFVLFTTIIEVNLTLGL</sequence>
<evidence type="ECO:0000259" key="1">
    <source>
        <dbReference type="PROSITE" id="PS50994"/>
    </source>
</evidence>
<proteinExistence type="predicted"/>
<dbReference type="EMBL" id="KV014923">
    <property type="protein sequence ID" value="KZV21199.1"/>
    <property type="molecule type" value="Genomic_DNA"/>
</dbReference>
<dbReference type="PROSITE" id="PS50994">
    <property type="entry name" value="INTEGRASE"/>
    <property type="match status" value="1"/>
</dbReference>
<dbReference type="Proteomes" id="UP000250235">
    <property type="component" value="Unassembled WGS sequence"/>
</dbReference>
<feature type="domain" description="Integrase catalytic" evidence="1">
    <location>
        <begin position="1"/>
        <end position="108"/>
    </location>
</feature>
<dbReference type="PANTHER" id="PTHR42648:SF28">
    <property type="entry name" value="TRANSPOSON-ENCODED PROTEIN WITH RIBONUCLEASE H-LIKE AND RETROVIRUS ZINC FINGER-LIKE DOMAINS"/>
    <property type="match status" value="1"/>
</dbReference>
<dbReference type="InterPro" id="IPR036397">
    <property type="entry name" value="RNaseH_sf"/>
</dbReference>
<dbReference type="InterPro" id="IPR039537">
    <property type="entry name" value="Retrotran_Ty1/copia-like"/>
</dbReference>
<dbReference type="GO" id="GO:0015074">
    <property type="term" value="P:DNA integration"/>
    <property type="evidence" value="ECO:0007669"/>
    <property type="project" value="InterPro"/>
</dbReference>
<accession>A0A2Z7APH4</accession>
<keyword evidence="3" id="KW-1185">Reference proteome</keyword>
<dbReference type="Gene3D" id="3.30.420.10">
    <property type="entry name" value="Ribonuclease H-like superfamily/Ribonuclease H"/>
    <property type="match status" value="1"/>
</dbReference>
<dbReference type="SUPFAM" id="SSF53098">
    <property type="entry name" value="Ribonuclease H-like"/>
    <property type="match status" value="1"/>
</dbReference>
<evidence type="ECO:0000313" key="2">
    <source>
        <dbReference type="EMBL" id="KZV21199.1"/>
    </source>
</evidence>
<dbReference type="InterPro" id="IPR001584">
    <property type="entry name" value="Integrase_cat-core"/>
</dbReference>